<evidence type="ECO:0000256" key="4">
    <source>
        <dbReference type="ARBA" id="ARBA00022833"/>
    </source>
</evidence>
<dbReference type="Proteomes" id="UP001140206">
    <property type="component" value="Chromosome 4"/>
</dbReference>
<dbReference type="InterPro" id="IPR013083">
    <property type="entry name" value="Znf_RING/FYVE/PHD"/>
</dbReference>
<evidence type="ECO:0000256" key="1">
    <source>
        <dbReference type="ARBA" id="ARBA00004123"/>
    </source>
</evidence>
<feature type="domain" description="N-acetyltransferase" evidence="7">
    <location>
        <begin position="994"/>
        <end position="1144"/>
    </location>
</feature>
<dbReference type="Gene3D" id="3.30.40.10">
    <property type="entry name" value="Zinc/RING finger domain, C3HC4 (zinc finger)"/>
    <property type="match status" value="1"/>
</dbReference>
<dbReference type="GO" id="GO:0003714">
    <property type="term" value="F:transcription corepressor activity"/>
    <property type="evidence" value="ECO:0007669"/>
    <property type="project" value="InterPro"/>
</dbReference>
<evidence type="ECO:0000256" key="2">
    <source>
        <dbReference type="ARBA" id="ARBA00022723"/>
    </source>
</evidence>
<dbReference type="GO" id="GO:0006357">
    <property type="term" value="P:regulation of transcription by RNA polymerase II"/>
    <property type="evidence" value="ECO:0007669"/>
    <property type="project" value="TreeGrafter"/>
</dbReference>
<dbReference type="PANTHER" id="PTHR46309:SF12">
    <property type="entry name" value="GB|AAC80581.1"/>
    <property type="match status" value="1"/>
</dbReference>
<dbReference type="PROSITE" id="PS01359">
    <property type="entry name" value="ZF_PHD_1"/>
    <property type="match status" value="1"/>
</dbReference>
<proteinExistence type="predicted"/>
<keyword evidence="5" id="KW-0539">Nucleus</keyword>
<dbReference type="InterPro" id="IPR001965">
    <property type="entry name" value="Znf_PHD"/>
</dbReference>
<dbReference type="EMBL" id="JAMFTS010000004">
    <property type="protein sequence ID" value="KAJ4764197.1"/>
    <property type="molecule type" value="Genomic_DNA"/>
</dbReference>
<organism evidence="8 9">
    <name type="scientific">Rhynchospora pubera</name>
    <dbReference type="NCBI Taxonomy" id="906938"/>
    <lineage>
        <taxon>Eukaryota</taxon>
        <taxon>Viridiplantae</taxon>
        <taxon>Streptophyta</taxon>
        <taxon>Embryophyta</taxon>
        <taxon>Tracheophyta</taxon>
        <taxon>Spermatophyta</taxon>
        <taxon>Magnoliopsida</taxon>
        <taxon>Liliopsida</taxon>
        <taxon>Poales</taxon>
        <taxon>Cyperaceae</taxon>
        <taxon>Cyperoideae</taxon>
        <taxon>Rhynchosporeae</taxon>
        <taxon>Rhynchospora</taxon>
    </lineage>
</organism>
<dbReference type="GO" id="GO:0008270">
    <property type="term" value="F:zinc ion binding"/>
    <property type="evidence" value="ECO:0007669"/>
    <property type="project" value="UniProtKB-KW"/>
</dbReference>
<dbReference type="SUPFAM" id="SSF55729">
    <property type="entry name" value="Acyl-CoA N-acyltransferases (Nat)"/>
    <property type="match status" value="1"/>
</dbReference>
<protein>
    <submittedName>
        <fullName evidence="8">PHD finger transcription factor</fullName>
    </submittedName>
</protein>
<dbReference type="Pfam" id="PF16135">
    <property type="entry name" value="TDBD"/>
    <property type="match status" value="1"/>
</dbReference>
<dbReference type="InterPro" id="IPR032308">
    <property type="entry name" value="TDBD"/>
</dbReference>
<dbReference type="CDD" id="cd04301">
    <property type="entry name" value="NAT_SF"/>
    <property type="match status" value="1"/>
</dbReference>
<dbReference type="SUPFAM" id="SSF57903">
    <property type="entry name" value="FYVE/PHD zinc finger"/>
    <property type="match status" value="1"/>
</dbReference>
<dbReference type="Pfam" id="PF05641">
    <property type="entry name" value="Agenet"/>
    <property type="match status" value="1"/>
</dbReference>
<feature type="compositionally biased region" description="Polar residues" evidence="6">
    <location>
        <begin position="677"/>
        <end position="695"/>
    </location>
</feature>
<dbReference type="Pfam" id="PF23209">
    <property type="entry name" value="IDM1_C"/>
    <property type="match status" value="1"/>
</dbReference>
<reference evidence="8" key="1">
    <citation type="submission" date="2022-08" db="EMBL/GenBank/DDBJ databases">
        <authorList>
            <person name="Marques A."/>
        </authorList>
    </citation>
    <scope>NUCLEOTIDE SEQUENCE</scope>
    <source>
        <strain evidence="8">RhyPub2mFocal</strain>
        <tissue evidence="8">Leaves</tissue>
    </source>
</reference>
<evidence type="ECO:0000313" key="8">
    <source>
        <dbReference type="EMBL" id="KAJ4764197.1"/>
    </source>
</evidence>
<evidence type="ECO:0000256" key="3">
    <source>
        <dbReference type="ARBA" id="ARBA00022771"/>
    </source>
</evidence>
<dbReference type="GO" id="GO:0016747">
    <property type="term" value="F:acyltransferase activity, transferring groups other than amino-acyl groups"/>
    <property type="evidence" value="ECO:0007669"/>
    <property type="project" value="InterPro"/>
</dbReference>
<dbReference type="InterPro" id="IPR008395">
    <property type="entry name" value="Agenet-like_dom"/>
</dbReference>
<name>A0AAV8D6T4_9POAL</name>
<evidence type="ECO:0000256" key="6">
    <source>
        <dbReference type="SAM" id="MobiDB-lite"/>
    </source>
</evidence>
<keyword evidence="3" id="KW-0863">Zinc-finger</keyword>
<keyword evidence="4" id="KW-0862">Zinc</keyword>
<dbReference type="InterPro" id="IPR042163">
    <property type="entry name" value="PHF12"/>
</dbReference>
<dbReference type="InterPro" id="IPR011011">
    <property type="entry name" value="Znf_FYVE_PHD"/>
</dbReference>
<accession>A0AAV8D6T4</accession>
<dbReference type="Gene3D" id="3.40.630.30">
    <property type="match status" value="1"/>
</dbReference>
<dbReference type="SMART" id="SM00249">
    <property type="entry name" value="PHD"/>
    <property type="match status" value="1"/>
</dbReference>
<dbReference type="PROSITE" id="PS51186">
    <property type="entry name" value="GNAT"/>
    <property type="match status" value="1"/>
</dbReference>
<dbReference type="InterPro" id="IPR000182">
    <property type="entry name" value="GNAT_dom"/>
</dbReference>
<comment type="subcellular location">
    <subcellularLocation>
        <location evidence="1">Nucleus</location>
    </subcellularLocation>
</comment>
<gene>
    <name evidence="8" type="ORF">LUZ62_074572</name>
</gene>
<keyword evidence="2" id="KW-0479">Metal-binding</keyword>
<dbReference type="InterPro" id="IPR054292">
    <property type="entry name" value="DUF7028"/>
</dbReference>
<evidence type="ECO:0000313" key="9">
    <source>
        <dbReference type="Proteomes" id="UP001140206"/>
    </source>
</evidence>
<dbReference type="PANTHER" id="PTHR46309">
    <property type="entry name" value="PHD FINGER PROTEIN 12"/>
    <property type="match status" value="1"/>
</dbReference>
<keyword evidence="9" id="KW-1185">Reference proteome</keyword>
<evidence type="ECO:0000259" key="7">
    <source>
        <dbReference type="PROSITE" id="PS51186"/>
    </source>
</evidence>
<evidence type="ECO:0000256" key="5">
    <source>
        <dbReference type="ARBA" id="ARBA00023242"/>
    </source>
</evidence>
<sequence length="1477" mass="167000">MASESDKWELKLRAKLVLLESVEVLSLEEGLQGSWHSGMVIDMKLHQRTVMYKHLFETDQPQSPNLVEFVPVSSAIDGMLQAKPLSQPLNPKNHSHLNEHLLSFQSHQTSIRNNIRPYACRLPLQSSEATYGMCVDACIENVHWEGIIIDDINDHTAQIMQINVFFPDMGIEELVLLQDLSLSSDWDEVTGEWTLRGRWKFLEALEANQLERGTLGMTAQQLWHMARSEPSFISKHCAWTCGSWNEWFSLVSSLKHQLPHLTTSPSVQSSTFLRSVSDFVEAYKDRSSSQADILTKSLKQKSDIAWSHLKSLGWKFMETRRGTKYYVSTDGTRYDSFIKACEGYLSGKAEHSHYETATCSVVPGVISDTKATRGRCCQRGTWNKVSLIPEYSSVLGRGAKYGDVDLDTVRKHLLHLGWSVEYKRDTSRPMTRFRYHSPEGKTYYSLRMVFADFVSGFHLSGPNGHDSNSEMPEERQEDPVLAEGALIDNILPENLEEQAKLIAFMQARASYGKLEVNTQTGENQPNPNGCSELLLRSTGNKGDQLELYEEGSCFTRALLSNDIKGEYQPESIKIYIEYIKNRISSNLKGFTSPSDVKSSARRHLLSAGWTQCMMYLKSKRSRMVYRSPSGKYFYSLLQACKAYLMEAFPKRRDAATIMHERNISEETSGSPPVLMERSSSPMKTDHTFYSQSGELASQRGKSKKRKCRDAENLINEREILSKSKGNPSSYHVTESNSPRSPLAHAKTVLSLLLDKNLVMPRTRVSYRYGHFYKDGVITCNGIRCICCNKSFSVTNFELHAGGASSGKPLMNIYLRDGRSLQQCLVEAMETGKLGMQFGTCLKAREDHKSARDVICSACHHGGFLVECCNCPSAFHPSCVDLKRTPECYWCPLCCCRVCGSGTYTPNSNDLCDKAVVVHCQQCNGRFHVGCIIDGCSGLDCGLTKPWFCSSQCCGVSRMLESLVGKKIPTLDEGLTWSILKYSKLTQDHTAILEPELMAEQLSKLCLAAEVLNECFMPMIESHTNSDLISDIIFNRESNLCRINYKGFYTIIMEKGEEVVAVATLRVHGGKIAELPLLCTRPRYRRQGMCRSLIAELEQLLRTLRIENLILPSIPHHLHTWRDSFNFNIIEEEQLLSLVMHNVLTFPGSRLLGKKVLLLEERLQGSWHSGMVIDMKPRQRTVMFNYLLETEQPQSPNLVETVRVSSALDGILSTKLSSQPSTRNNIRPYACRLPLQPSEATYGICVDVCTDNVHWEGIITDDTNDHTAQIMQKNVFYPDLGIDEPVLLQNLSLSSDWDEITGEWIPRGKWKFLEALEANQLERGSLCMTLQQLWHMARSQTYFITKLGGWTCGTRNEWLSVVLNLMHHLPHLRTSASVQSGTVSGSVSDFVEAYRDMKRSPAGISCKSLKEKSDIARSYLKSLGWKFMKTRGGTKYYLSTDGSRYDSFIKACEGYLSEKAELSLERDIPEHRDPILLF</sequence>
<dbReference type="InterPro" id="IPR019786">
    <property type="entry name" value="Zinc_finger_PHD-type_CS"/>
</dbReference>
<dbReference type="GO" id="GO:0005634">
    <property type="term" value="C:nucleus"/>
    <property type="evidence" value="ECO:0007669"/>
    <property type="project" value="UniProtKB-SubCell"/>
</dbReference>
<dbReference type="Pfam" id="PF22970">
    <property type="entry name" value="DUF7028"/>
    <property type="match status" value="4"/>
</dbReference>
<dbReference type="InterPro" id="IPR016181">
    <property type="entry name" value="Acyl_CoA_acyltransferase"/>
</dbReference>
<feature type="region of interest" description="Disordered" evidence="6">
    <location>
        <begin position="662"/>
        <end position="707"/>
    </location>
</feature>
<comment type="caution">
    <text evidence="8">The sequence shown here is derived from an EMBL/GenBank/DDBJ whole genome shotgun (WGS) entry which is preliminary data.</text>
</comment>
<dbReference type="InterPro" id="IPR056511">
    <property type="entry name" value="IDM1_C"/>
</dbReference>